<dbReference type="EMBL" id="JACEFO010001700">
    <property type="protein sequence ID" value="KAF8720031.1"/>
    <property type="molecule type" value="Genomic_DNA"/>
</dbReference>
<feature type="compositionally biased region" description="Basic residues" evidence="1">
    <location>
        <begin position="108"/>
        <end position="125"/>
    </location>
</feature>
<organism evidence="2 3">
    <name type="scientific">Digitaria exilis</name>
    <dbReference type="NCBI Taxonomy" id="1010633"/>
    <lineage>
        <taxon>Eukaryota</taxon>
        <taxon>Viridiplantae</taxon>
        <taxon>Streptophyta</taxon>
        <taxon>Embryophyta</taxon>
        <taxon>Tracheophyta</taxon>
        <taxon>Spermatophyta</taxon>
        <taxon>Magnoliopsida</taxon>
        <taxon>Liliopsida</taxon>
        <taxon>Poales</taxon>
        <taxon>Poaceae</taxon>
        <taxon>PACMAD clade</taxon>
        <taxon>Panicoideae</taxon>
        <taxon>Panicodae</taxon>
        <taxon>Paniceae</taxon>
        <taxon>Anthephorinae</taxon>
        <taxon>Digitaria</taxon>
    </lineage>
</organism>
<dbReference type="PANTHER" id="PTHR35488:SF2">
    <property type="entry name" value="OS05G0358900 PROTEIN"/>
    <property type="match status" value="1"/>
</dbReference>
<reference evidence="2" key="1">
    <citation type="submission" date="2020-07" db="EMBL/GenBank/DDBJ databases">
        <title>Genome sequence and genetic diversity analysis of an under-domesticated orphan crop, white fonio (Digitaria exilis).</title>
        <authorList>
            <person name="Bennetzen J.L."/>
            <person name="Chen S."/>
            <person name="Ma X."/>
            <person name="Wang X."/>
            <person name="Yssel A.E.J."/>
            <person name="Chaluvadi S.R."/>
            <person name="Johnson M."/>
            <person name="Gangashetty P."/>
            <person name="Hamidou F."/>
            <person name="Sanogo M.D."/>
            <person name="Zwaenepoel A."/>
            <person name="Wallace J."/>
            <person name="Van De Peer Y."/>
            <person name="Van Deynze A."/>
        </authorList>
    </citation>
    <scope>NUCLEOTIDE SEQUENCE</scope>
    <source>
        <tissue evidence="2">Leaves</tissue>
    </source>
</reference>
<sequence>MGKKRASAVSAAGAPVFPFPADAAAGDPDHFSDYGFDPQLVGFFAQVDVHPSTILSRLLQFCKMFDARCGFLSVTLSQPEPKRPSWSKRRHQPPPPLESARFKLQKPISKRPQHQQKQQQQRRRRWWSSAASAALLLFKRPCSCSSSSSSPAVAPAPPPSAPSASVVMPMYLADDDDGGEAACACWAPAMRSGRLAAAELGASAALVPYVSLRSASLHAGGADGGAPAVPMYLVT</sequence>
<accession>A0A835BZ51</accession>
<protein>
    <submittedName>
        <fullName evidence="2">Uncharacterized protein</fullName>
    </submittedName>
</protein>
<name>A0A835BZ51_9POAL</name>
<dbReference type="OrthoDB" id="696784at2759"/>
<keyword evidence="3" id="KW-1185">Reference proteome</keyword>
<gene>
    <name evidence="2" type="ORF">HU200_024803</name>
</gene>
<dbReference type="AlphaFoldDB" id="A0A835BZ51"/>
<feature type="region of interest" description="Disordered" evidence="1">
    <location>
        <begin position="77"/>
        <end position="125"/>
    </location>
</feature>
<comment type="caution">
    <text evidence="2">The sequence shown here is derived from an EMBL/GenBank/DDBJ whole genome shotgun (WGS) entry which is preliminary data.</text>
</comment>
<dbReference type="Proteomes" id="UP000636709">
    <property type="component" value="Unassembled WGS sequence"/>
</dbReference>
<evidence type="ECO:0000256" key="1">
    <source>
        <dbReference type="SAM" id="MobiDB-lite"/>
    </source>
</evidence>
<proteinExistence type="predicted"/>
<evidence type="ECO:0000313" key="2">
    <source>
        <dbReference type="EMBL" id="KAF8720031.1"/>
    </source>
</evidence>
<dbReference type="PANTHER" id="PTHR35488">
    <property type="entry name" value="OS05G0358900 PROTEIN-RELATED"/>
    <property type="match status" value="1"/>
</dbReference>
<evidence type="ECO:0000313" key="3">
    <source>
        <dbReference type="Proteomes" id="UP000636709"/>
    </source>
</evidence>